<keyword evidence="3" id="KW-1185">Reference proteome</keyword>
<organism evidence="2 3">
    <name type="scientific">Rhizobium halophytocola</name>
    <dbReference type="NCBI Taxonomy" id="735519"/>
    <lineage>
        <taxon>Bacteria</taxon>
        <taxon>Pseudomonadati</taxon>
        <taxon>Pseudomonadota</taxon>
        <taxon>Alphaproteobacteria</taxon>
        <taxon>Hyphomicrobiales</taxon>
        <taxon>Rhizobiaceae</taxon>
        <taxon>Rhizobium/Agrobacterium group</taxon>
        <taxon>Rhizobium</taxon>
    </lineage>
</organism>
<dbReference type="EMBL" id="JAGGJU010000004">
    <property type="protein sequence ID" value="MBP1850198.1"/>
    <property type="molecule type" value="Genomic_DNA"/>
</dbReference>
<reference evidence="2 3" key="1">
    <citation type="submission" date="2021-03" db="EMBL/GenBank/DDBJ databases">
        <title>Genomic Encyclopedia of Type Strains, Phase IV (KMG-IV): sequencing the most valuable type-strain genomes for metagenomic binning, comparative biology and taxonomic classification.</title>
        <authorList>
            <person name="Goeker M."/>
        </authorList>
    </citation>
    <scope>NUCLEOTIDE SEQUENCE [LARGE SCALE GENOMIC DNA]</scope>
    <source>
        <strain evidence="2 3">DSM 21600</strain>
    </source>
</reference>
<feature type="compositionally biased region" description="Basic and acidic residues" evidence="1">
    <location>
        <begin position="18"/>
        <end position="30"/>
    </location>
</feature>
<evidence type="ECO:0000313" key="2">
    <source>
        <dbReference type="EMBL" id="MBP1850198.1"/>
    </source>
</evidence>
<dbReference type="Proteomes" id="UP000759443">
    <property type="component" value="Unassembled WGS sequence"/>
</dbReference>
<sequence>MVGETPRHDNRIFYPRNPEQRPRRRDWWDDWPGRTLGDHDGLPDKVRAQRAAKD</sequence>
<evidence type="ECO:0000313" key="3">
    <source>
        <dbReference type="Proteomes" id="UP000759443"/>
    </source>
</evidence>
<comment type="caution">
    <text evidence="2">The sequence shown here is derived from an EMBL/GenBank/DDBJ whole genome shotgun (WGS) entry which is preliminary data.</text>
</comment>
<feature type="compositionally biased region" description="Basic and acidic residues" evidence="1">
    <location>
        <begin position="1"/>
        <end position="11"/>
    </location>
</feature>
<evidence type="ECO:0000256" key="1">
    <source>
        <dbReference type="SAM" id="MobiDB-lite"/>
    </source>
</evidence>
<protein>
    <submittedName>
        <fullName evidence="2">Cupin superfamily protein</fullName>
    </submittedName>
</protein>
<proteinExistence type="predicted"/>
<gene>
    <name evidence="2" type="ORF">J2Z17_001632</name>
</gene>
<accession>A0ABS4DWX8</accession>
<feature type="region of interest" description="Disordered" evidence="1">
    <location>
        <begin position="1"/>
        <end position="30"/>
    </location>
</feature>
<name>A0ABS4DWX8_9HYPH</name>